<dbReference type="Proteomes" id="UP000825935">
    <property type="component" value="Chromosome 9"/>
</dbReference>
<evidence type="ECO:0000256" key="2">
    <source>
        <dbReference type="ARBA" id="ARBA00022692"/>
    </source>
</evidence>
<dbReference type="GO" id="GO:0016020">
    <property type="term" value="C:membrane"/>
    <property type="evidence" value="ECO:0007669"/>
    <property type="project" value="UniProtKB-SubCell"/>
</dbReference>
<comment type="subcellular location">
    <subcellularLocation>
        <location evidence="1">Membrane</location>
        <topology evidence="1">Single-pass membrane protein</topology>
    </subcellularLocation>
</comment>
<organism evidence="6 7">
    <name type="scientific">Ceratopteris richardii</name>
    <name type="common">Triangle waterfern</name>
    <dbReference type="NCBI Taxonomy" id="49495"/>
    <lineage>
        <taxon>Eukaryota</taxon>
        <taxon>Viridiplantae</taxon>
        <taxon>Streptophyta</taxon>
        <taxon>Embryophyta</taxon>
        <taxon>Tracheophyta</taxon>
        <taxon>Polypodiopsida</taxon>
        <taxon>Polypodiidae</taxon>
        <taxon>Polypodiales</taxon>
        <taxon>Pteridineae</taxon>
        <taxon>Pteridaceae</taxon>
        <taxon>Parkerioideae</taxon>
        <taxon>Ceratopteris</taxon>
    </lineage>
</organism>
<evidence type="ECO:0000256" key="4">
    <source>
        <dbReference type="ARBA" id="ARBA00023136"/>
    </source>
</evidence>
<evidence type="ECO:0000256" key="3">
    <source>
        <dbReference type="ARBA" id="ARBA00022989"/>
    </source>
</evidence>
<keyword evidence="4" id="KW-0472">Membrane</keyword>
<keyword evidence="3" id="KW-1133">Transmembrane helix</keyword>
<dbReference type="InterPro" id="IPR008511">
    <property type="entry name" value="ROH1-like"/>
</dbReference>
<comment type="caution">
    <text evidence="6">The sequence shown here is derived from an EMBL/GenBank/DDBJ whole genome shotgun (WGS) entry which is preliminary data.</text>
</comment>
<evidence type="ECO:0000256" key="5">
    <source>
        <dbReference type="ARBA" id="ARBA00035114"/>
    </source>
</evidence>
<dbReference type="Pfam" id="PF05633">
    <property type="entry name" value="ROH1-like"/>
    <property type="match status" value="1"/>
</dbReference>
<evidence type="ECO:0000313" key="6">
    <source>
        <dbReference type="EMBL" id="KAH7429920.1"/>
    </source>
</evidence>
<comment type="similarity">
    <text evidence="5">Belongs to the ROH1 family.</text>
</comment>
<keyword evidence="7" id="KW-1185">Reference proteome</keyword>
<accession>A0A8T2U5X1</accession>
<keyword evidence="2" id="KW-0812">Transmembrane</keyword>
<dbReference type="EMBL" id="CM035414">
    <property type="protein sequence ID" value="KAH7429920.1"/>
    <property type="molecule type" value="Genomic_DNA"/>
</dbReference>
<evidence type="ECO:0000313" key="7">
    <source>
        <dbReference type="Proteomes" id="UP000825935"/>
    </source>
</evidence>
<dbReference type="PANTHER" id="PTHR31509">
    <property type="entry name" value="BPS1-LIKE PROTEIN"/>
    <property type="match status" value="1"/>
</dbReference>
<protein>
    <submittedName>
        <fullName evidence="6">Uncharacterized protein</fullName>
    </submittedName>
</protein>
<dbReference type="AlphaFoldDB" id="A0A8T2U5X1"/>
<name>A0A8T2U5X1_CERRI</name>
<gene>
    <name evidence="6" type="ORF">KP509_09G071600</name>
</gene>
<evidence type="ECO:0000256" key="1">
    <source>
        <dbReference type="ARBA" id="ARBA00004167"/>
    </source>
</evidence>
<reference evidence="6" key="1">
    <citation type="submission" date="2021-08" db="EMBL/GenBank/DDBJ databases">
        <title>WGS assembly of Ceratopteris richardii.</title>
        <authorList>
            <person name="Marchant D.B."/>
            <person name="Chen G."/>
            <person name="Jenkins J."/>
            <person name="Shu S."/>
            <person name="Leebens-Mack J."/>
            <person name="Grimwood J."/>
            <person name="Schmutz J."/>
            <person name="Soltis P."/>
            <person name="Soltis D."/>
            <person name="Chen Z.-H."/>
        </authorList>
    </citation>
    <scope>NUCLEOTIDE SEQUENCE</scope>
    <source>
        <strain evidence="6">Whitten #5841</strain>
        <tissue evidence="6">Leaf</tissue>
    </source>
</reference>
<sequence>MVSALSSSLLSRIHPVHHLAGCNIQVSESATTTSLLSFEASLVEKLGKLAQSNEDCATIHPLRLAWISKALDVIISTQASLKTLIMMHADSTAMALFTTKALQQYLDANVQLLDACCFLKEILADVERQINVAVHALSCLQGLRLDHVQRGYIQRARNALIYAQRLKNQKPYTSSPKVKKLKIAKLYRVQSYKFMPKRTNNQNQSLIIIIIQIFVSYRFLLSPLLSQGRSMKA</sequence>
<proteinExistence type="inferred from homology"/>